<keyword evidence="5 9" id="KW-0812">Transmembrane</keyword>
<evidence type="ECO:0000313" key="12">
    <source>
        <dbReference type="Proteomes" id="UP000245380"/>
    </source>
</evidence>
<evidence type="ECO:0000256" key="9">
    <source>
        <dbReference type="SAM" id="Phobius"/>
    </source>
</evidence>
<keyword evidence="3" id="KW-0050">Antiport</keyword>
<gene>
    <name evidence="11" type="ORF">BM613_08250</name>
</gene>
<feature type="transmembrane region" description="Helical" evidence="9">
    <location>
        <begin position="425"/>
        <end position="444"/>
    </location>
</feature>
<keyword evidence="4" id="KW-1003">Cell membrane</keyword>
<name>A0A2U3D844_SULT2</name>
<evidence type="ECO:0000256" key="7">
    <source>
        <dbReference type="ARBA" id="ARBA00023136"/>
    </source>
</evidence>
<dbReference type="InterPro" id="IPR018461">
    <property type="entry name" value="Na/H_Antiport_NhaC-like_C"/>
</dbReference>
<sequence>MVGNKERQQASHAEKYAWTVPFVLFLGMISALILHESIDIGILLGYGGAVLYARSVGCSIHQVLRATWSGVVNMWRVSVVLLLIGVVIALWMAGGTIPTLTEFGAVFIHNSNVIWIAFLLASGLSMVIGSSLATWGILGPPILALTPPQLYPVVAGALVSGGMVGDRSSPMSTSVLVMSQAVGLSPTTTLTQLLRTVVVPIIFTFFALLILSKGVTLRGHVVVVHDVAFTPKSLLYVMPAILVIGLALWRVSLLYNLLVAVFIGGIFAHFATHESIDHLLHQIWNGYPLALNGKNFAIGGVRPMLQASLLIFTAGAFQGVTSLGGAMEAITERLFARITTRTGFVAVSYGLSIAYTTLLGSQSLSLLMSGNTLLPQFTQRKLRREVVLRIISDSAELVSAIVPWNLLGFQAAVILKVSTLHLIPYAWFIYSALTFSAISTWRYLAQQLKTPFLGDQQKFTELGSEDGKVQ</sequence>
<proteinExistence type="inferred from homology"/>
<feature type="transmembrane region" description="Helical" evidence="9">
    <location>
        <begin position="113"/>
        <end position="138"/>
    </location>
</feature>
<evidence type="ECO:0000313" key="11">
    <source>
        <dbReference type="EMBL" id="PWI57456.1"/>
    </source>
</evidence>
<feature type="transmembrane region" description="Helical" evidence="9">
    <location>
        <begin position="233"/>
        <end position="249"/>
    </location>
</feature>
<keyword evidence="7 9" id="KW-0472">Membrane</keyword>
<feature type="transmembrane region" description="Helical" evidence="9">
    <location>
        <begin position="347"/>
        <end position="374"/>
    </location>
</feature>
<dbReference type="GO" id="GO:0015297">
    <property type="term" value="F:antiporter activity"/>
    <property type="evidence" value="ECO:0007669"/>
    <property type="project" value="UniProtKB-KW"/>
</dbReference>
<keyword evidence="6 9" id="KW-1133">Transmembrane helix</keyword>
<evidence type="ECO:0000256" key="5">
    <source>
        <dbReference type="ARBA" id="ARBA00022692"/>
    </source>
</evidence>
<feature type="transmembrane region" description="Helical" evidence="9">
    <location>
        <begin position="193"/>
        <end position="212"/>
    </location>
</feature>
<evidence type="ECO:0000256" key="4">
    <source>
        <dbReference type="ARBA" id="ARBA00022475"/>
    </source>
</evidence>
<feature type="transmembrane region" description="Helical" evidence="9">
    <location>
        <begin position="255"/>
        <end position="272"/>
    </location>
</feature>
<protein>
    <recommendedName>
        <fullName evidence="10">Na+/H+ antiporter NhaC-like C-terminal domain-containing protein</fullName>
    </recommendedName>
</protein>
<dbReference type="GO" id="GO:0005886">
    <property type="term" value="C:plasma membrane"/>
    <property type="evidence" value="ECO:0007669"/>
    <property type="project" value="UniProtKB-SubCell"/>
</dbReference>
<evidence type="ECO:0000259" key="10">
    <source>
        <dbReference type="Pfam" id="PF03553"/>
    </source>
</evidence>
<comment type="caution">
    <text evidence="11">The sequence shown here is derived from an EMBL/GenBank/DDBJ whole genome shotgun (WGS) entry which is preliminary data.</text>
</comment>
<dbReference type="OrthoDB" id="9762978at2"/>
<evidence type="ECO:0000256" key="8">
    <source>
        <dbReference type="ARBA" id="ARBA00038435"/>
    </source>
</evidence>
<feature type="transmembrane region" description="Helical" evidence="9">
    <location>
        <begin position="309"/>
        <end position="327"/>
    </location>
</feature>
<evidence type="ECO:0000256" key="2">
    <source>
        <dbReference type="ARBA" id="ARBA00022448"/>
    </source>
</evidence>
<dbReference type="AlphaFoldDB" id="A0A2U3D844"/>
<feature type="transmembrane region" description="Helical" evidence="9">
    <location>
        <begin position="16"/>
        <end position="34"/>
    </location>
</feature>
<dbReference type="InterPro" id="IPR052180">
    <property type="entry name" value="NhaC_Na-H+_Antiporter"/>
</dbReference>
<comment type="similarity">
    <text evidence="8">Belongs to the NhaC Na(+)/H(+) (TC 2.A.35) antiporter family.</text>
</comment>
<organism evidence="11 12">
    <name type="scientific">Sulfoacidibacillus thermotolerans</name>
    <name type="common">Acidibacillus sulfuroxidans</name>
    <dbReference type="NCBI Taxonomy" id="1765684"/>
    <lineage>
        <taxon>Bacteria</taxon>
        <taxon>Bacillati</taxon>
        <taxon>Bacillota</taxon>
        <taxon>Bacilli</taxon>
        <taxon>Bacillales</taxon>
        <taxon>Alicyclobacillaceae</taxon>
        <taxon>Sulfoacidibacillus</taxon>
    </lineage>
</organism>
<dbReference type="PANTHER" id="PTHR33451:SF3">
    <property type="entry name" value="MALATE-2H(+)_NA(+)-LACTATE ANTIPORTER"/>
    <property type="match status" value="1"/>
</dbReference>
<dbReference type="Pfam" id="PF03553">
    <property type="entry name" value="Na_H_antiporter"/>
    <property type="match status" value="1"/>
</dbReference>
<evidence type="ECO:0000256" key="6">
    <source>
        <dbReference type="ARBA" id="ARBA00022989"/>
    </source>
</evidence>
<dbReference type="PANTHER" id="PTHR33451">
    <property type="entry name" value="MALATE-2H(+)/NA(+)-LACTATE ANTIPORTER"/>
    <property type="match status" value="1"/>
</dbReference>
<evidence type="ECO:0000256" key="1">
    <source>
        <dbReference type="ARBA" id="ARBA00004651"/>
    </source>
</evidence>
<keyword evidence="12" id="KW-1185">Reference proteome</keyword>
<dbReference type="EMBL" id="MPDK01000012">
    <property type="protein sequence ID" value="PWI57456.1"/>
    <property type="molecule type" value="Genomic_DNA"/>
</dbReference>
<feature type="domain" description="Na+/H+ antiporter NhaC-like C-terminal" evidence="10">
    <location>
        <begin position="198"/>
        <end position="436"/>
    </location>
</feature>
<comment type="subcellular location">
    <subcellularLocation>
        <location evidence="1">Cell membrane</location>
        <topology evidence="1">Multi-pass membrane protein</topology>
    </subcellularLocation>
</comment>
<reference evidence="11 12" key="1">
    <citation type="submission" date="2016-11" db="EMBL/GenBank/DDBJ databases">
        <title>Comparative genomics of Acidibacillus ferroxidans species.</title>
        <authorList>
            <person name="Oliveira G."/>
            <person name="Nunes G."/>
            <person name="Oliveira R."/>
            <person name="Araujo F."/>
            <person name="Salim A."/>
            <person name="Scholte L."/>
            <person name="Morais D."/>
            <person name="Nancucheo I."/>
            <person name="Johnson D.B."/>
            <person name="Grail B."/>
            <person name="Bittencourt J."/>
            <person name="Valadares R."/>
        </authorList>
    </citation>
    <scope>NUCLEOTIDE SEQUENCE [LARGE SCALE GENOMIC DNA]</scope>
    <source>
        <strain evidence="11 12">Y002</strain>
    </source>
</reference>
<dbReference type="Proteomes" id="UP000245380">
    <property type="component" value="Unassembled WGS sequence"/>
</dbReference>
<feature type="transmembrane region" description="Helical" evidence="9">
    <location>
        <begin position="40"/>
        <end position="61"/>
    </location>
</feature>
<keyword evidence="2" id="KW-0813">Transport</keyword>
<accession>A0A2U3D844</accession>
<feature type="transmembrane region" description="Helical" evidence="9">
    <location>
        <begin position="73"/>
        <end position="93"/>
    </location>
</feature>
<evidence type="ECO:0000256" key="3">
    <source>
        <dbReference type="ARBA" id="ARBA00022449"/>
    </source>
</evidence>